<evidence type="ECO:0000256" key="2">
    <source>
        <dbReference type="SAM" id="Phobius"/>
    </source>
</evidence>
<feature type="transmembrane region" description="Helical" evidence="2">
    <location>
        <begin position="26"/>
        <end position="46"/>
    </location>
</feature>
<dbReference type="Proteomes" id="UP000052982">
    <property type="component" value="Unassembled WGS sequence"/>
</dbReference>
<dbReference type="EMBL" id="LMWW01000045">
    <property type="protein sequence ID" value="KUN80077.1"/>
    <property type="molecule type" value="Genomic_DNA"/>
</dbReference>
<feature type="compositionally biased region" description="Basic residues" evidence="1">
    <location>
        <begin position="109"/>
        <end position="118"/>
    </location>
</feature>
<keyword evidence="2" id="KW-1133">Transmembrane helix</keyword>
<evidence type="ECO:0000313" key="4">
    <source>
        <dbReference type="Proteomes" id="UP000052982"/>
    </source>
</evidence>
<accession>A0A101STW1</accession>
<comment type="caution">
    <text evidence="3">The sequence shown here is derived from an EMBL/GenBank/DDBJ whole genome shotgun (WGS) entry which is preliminary data.</text>
</comment>
<evidence type="ECO:0000256" key="1">
    <source>
        <dbReference type="SAM" id="MobiDB-lite"/>
    </source>
</evidence>
<organism evidence="3 4">
    <name type="scientific">Streptomyces griseoruber</name>
    <dbReference type="NCBI Taxonomy" id="1943"/>
    <lineage>
        <taxon>Bacteria</taxon>
        <taxon>Bacillati</taxon>
        <taxon>Actinomycetota</taxon>
        <taxon>Actinomycetes</taxon>
        <taxon>Kitasatosporales</taxon>
        <taxon>Streptomycetaceae</taxon>
        <taxon>Streptomyces</taxon>
    </lineage>
</organism>
<reference evidence="3 4" key="1">
    <citation type="submission" date="2015-10" db="EMBL/GenBank/DDBJ databases">
        <title>Draft genome sequence of Streptomyces griseoruber DSM 40281, type strain for the species Streptomyces griseoruber.</title>
        <authorList>
            <person name="Ruckert C."/>
            <person name="Winkler A."/>
            <person name="Kalinowski J."/>
            <person name="Kampfer P."/>
            <person name="Glaeser S."/>
        </authorList>
    </citation>
    <scope>NUCLEOTIDE SEQUENCE [LARGE SCALE GENOMIC DNA]</scope>
    <source>
        <strain evidence="3 4">DSM 40281</strain>
    </source>
</reference>
<sequence>MYLTLVVALCAVVALAGVVVTVVHEPPTWAVVVGTVVGFALGTVLLRMPALADVAQSSIGSWSLRLGAFSAVEALLSLAVTTRSRTAESRPLSSAAAGNVRPVATPGTHSRRTGRKPKYVQYEDFRPARREHAPDAAP</sequence>
<keyword evidence="2" id="KW-0472">Membrane</keyword>
<keyword evidence="4" id="KW-1185">Reference proteome</keyword>
<evidence type="ECO:0000313" key="3">
    <source>
        <dbReference type="EMBL" id="KUN80077.1"/>
    </source>
</evidence>
<feature type="compositionally biased region" description="Basic and acidic residues" evidence="1">
    <location>
        <begin position="121"/>
        <end position="138"/>
    </location>
</feature>
<feature type="region of interest" description="Disordered" evidence="1">
    <location>
        <begin position="84"/>
        <end position="138"/>
    </location>
</feature>
<protein>
    <submittedName>
        <fullName evidence="3">Uncharacterized protein</fullName>
    </submittedName>
</protein>
<dbReference type="AlphaFoldDB" id="A0A101STW1"/>
<name>A0A101STW1_9ACTN</name>
<keyword evidence="2" id="KW-0812">Transmembrane</keyword>
<proteinExistence type="predicted"/>
<gene>
    <name evidence="3" type="ORF">AQJ64_27080</name>
</gene>